<evidence type="ECO:0000256" key="6">
    <source>
        <dbReference type="ARBA" id="ARBA00023242"/>
    </source>
</evidence>
<dbReference type="Pfam" id="PF08423">
    <property type="entry name" value="Rad51"/>
    <property type="match status" value="1"/>
</dbReference>
<dbReference type="GO" id="GO:0090656">
    <property type="term" value="P:t-circle formation"/>
    <property type="evidence" value="ECO:0007669"/>
    <property type="project" value="TreeGrafter"/>
</dbReference>
<evidence type="ECO:0000256" key="3">
    <source>
        <dbReference type="ARBA" id="ARBA00022763"/>
    </source>
</evidence>
<dbReference type="GO" id="GO:0000400">
    <property type="term" value="F:four-way junction DNA binding"/>
    <property type="evidence" value="ECO:0007669"/>
    <property type="project" value="TreeGrafter"/>
</dbReference>
<feature type="region of interest" description="Disordered" evidence="7">
    <location>
        <begin position="39"/>
        <end position="59"/>
    </location>
</feature>
<dbReference type="GO" id="GO:0033065">
    <property type="term" value="C:Rad51C-XRCC3 complex"/>
    <property type="evidence" value="ECO:0007669"/>
    <property type="project" value="TreeGrafter"/>
</dbReference>
<keyword evidence="10" id="KW-1185">Reference proteome</keyword>
<sequence length="445" mass="48998">MTSINVLDLSESIKDALICASLDTVEDLLLYTPPGVSDDGASPRYKRHQPIQGSSSTSYDRLSNLTPDEITQVYDRAAMYIFETKVAFGTALDLLQDENWLSLGDPVLDMALGGHGIMTRGITEIAGESAVGKTQFCLQLCLTVQLPLKLGGLGGSAVWLSTEGKFPYKRLETMIEHFVDKYSRELPDQTAEEIRDNIYFDSLADQETQLHIFNYQLPILINDSFLPEDEQENQEDMELNSNSSDSGRDLRKKKPIKLIIIDSITNNFRSDLGAPGSTDAPGVQSQAPSFKSSILQRSADLCETGLRMRSLADQYGIAVVCVNQVTDVFQPELSFSSAPHLDPSSRQQDVSLFQSLNDPMRLKKPALGLVWENTINARVVLQRTRVPDPSSESSESAVGADITLQEPLRTLSVIFSPWAANDRGSDPRSSGHCQYKINDTGVVGI</sequence>
<dbReference type="GO" id="GO:0071140">
    <property type="term" value="P:resolution of mitotic recombination intermediates"/>
    <property type="evidence" value="ECO:0007669"/>
    <property type="project" value="TreeGrafter"/>
</dbReference>
<protein>
    <submittedName>
        <fullName evidence="9">DNA repair protein RAD57</fullName>
    </submittedName>
</protein>
<dbReference type="SUPFAM" id="SSF52540">
    <property type="entry name" value="P-loop containing nucleoside triphosphate hydrolases"/>
    <property type="match status" value="1"/>
</dbReference>
<dbReference type="GO" id="GO:0005524">
    <property type="term" value="F:ATP binding"/>
    <property type="evidence" value="ECO:0007669"/>
    <property type="project" value="UniProtKB-KW"/>
</dbReference>
<dbReference type="InterPro" id="IPR013632">
    <property type="entry name" value="Rad51_C"/>
</dbReference>
<dbReference type="EMBL" id="BQFW01000003">
    <property type="protein sequence ID" value="GJJ70158.1"/>
    <property type="molecule type" value="Genomic_DNA"/>
</dbReference>
<dbReference type="PANTHER" id="PTHR46487:SF1">
    <property type="entry name" value="DNA REPAIR PROTEIN XRCC3"/>
    <property type="match status" value="1"/>
</dbReference>
<dbReference type="AlphaFoldDB" id="A0A9P3H4Z7"/>
<proteinExistence type="predicted"/>
<evidence type="ECO:0000313" key="9">
    <source>
        <dbReference type="EMBL" id="GJJ70158.1"/>
    </source>
</evidence>
<dbReference type="Gene3D" id="3.40.50.300">
    <property type="entry name" value="P-loop containing nucleotide triphosphate hydrolases"/>
    <property type="match status" value="1"/>
</dbReference>
<keyword evidence="6" id="KW-0539">Nucleus</keyword>
<accession>A0A9P3H4Z7</accession>
<evidence type="ECO:0000256" key="5">
    <source>
        <dbReference type="ARBA" id="ARBA00023204"/>
    </source>
</evidence>
<reference evidence="9" key="2">
    <citation type="journal article" date="2022" name="Microbiol. Resour. Announc.">
        <title>Whole-Genome Sequence of Entomortierella parvispora E1425, a Mucoromycotan Fungus Associated with Burkholderiaceae-Related Endosymbiotic Bacteria.</title>
        <authorList>
            <person name="Herlambang A."/>
            <person name="Guo Y."/>
            <person name="Takashima Y."/>
            <person name="Narisawa K."/>
            <person name="Ohta H."/>
            <person name="Nishizawa T."/>
        </authorList>
    </citation>
    <scope>NUCLEOTIDE SEQUENCE</scope>
    <source>
        <strain evidence="9">E1425</strain>
    </source>
</reference>
<name>A0A9P3H4Z7_9FUNG</name>
<keyword evidence="4" id="KW-0067">ATP-binding</keyword>
<dbReference type="OrthoDB" id="1861185at2759"/>
<evidence type="ECO:0000313" key="10">
    <source>
        <dbReference type="Proteomes" id="UP000827284"/>
    </source>
</evidence>
<dbReference type="GO" id="GO:0005657">
    <property type="term" value="C:replication fork"/>
    <property type="evidence" value="ECO:0007669"/>
    <property type="project" value="TreeGrafter"/>
</dbReference>
<feature type="region of interest" description="Disordered" evidence="7">
    <location>
        <begin position="230"/>
        <end position="250"/>
    </location>
</feature>
<dbReference type="InterPro" id="IPR020588">
    <property type="entry name" value="RecA_ATP-bd"/>
</dbReference>
<dbReference type="GO" id="GO:0000722">
    <property type="term" value="P:telomere maintenance via recombination"/>
    <property type="evidence" value="ECO:0007669"/>
    <property type="project" value="TreeGrafter"/>
</dbReference>
<dbReference type="GO" id="GO:0061982">
    <property type="term" value="P:meiosis I cell cycle process"/>
    <property type="evidence" value="ECO:0007669"/>
    <property type="project" value="UniProtKB-ARBA"/>
</dbReference>
<keyword evidence="3" id="KW-0227">DNA damage</keyword>
<dbReference type="CDD" id="cd19491">
    <property type="entry name" value="XRCC3"/>
    <property type="match status" value="1"/>
</dbReference>
<evidence type="ECO:0000256" key="1">
    <source>
        <dbReference type="ARBA" id="ARBA00004123"/>
    </source>
</evidence>
<evidence type="ECO:0000259" key="8">
    <source>
        <dbReference type="PROSITE" id="PS50162"/>
    </source>
</evidence>
<dbReference type="InterPro" id="IPR047348">
    <property type="entry name" value="XRCC3-like_C"/>
</dbReference>
<feature type="domain" description="RecA family profile 1" evidence="8">
    <location>
        <begin position="97"/>
        <end position="325"/>
    </location>
</feature>
<evidence type="ECO:0000256" key="4">
    <source>
        <dbReference type="ARBA" id="ARBA00022840"/>
    </source>
</evidence>
<keyword evidence="2" id="KW-0547">Nucleotide-binding</keyword>
<keyword evidence="5" id="KW-0234">DNA repair</keyword>
<dbReference type="Proteomes" id="UP000827284">
    <property type="component" value="Unassembled WGS sequence"/>
</dbReference>
<reference evidence="9" key="1">
    <citation type="submission" date="2021-11" db="EMBL/GenBank/DDBJ databases">
        <authorList>
            <person name="Herlambang A."/>
            <person name="Guo Y."/>
            <person name="Takashima Y."/>
            <person name="Nishizawa T."/>
        </authorList>
    </citation>
    <scope>NUCLEOTIDE SEQUENCE</scope>
    <source>
        <strain evidence="9">E1425</strain>
    </source>
</reference>
<comment type="subcellular location">
    <subcellularLocation>
        <location evidence="1">Nucleus</location>
    </subcellularLocation>
</comment>
<comment type="caution">
    <text evidence="9">The sequence shown here is derived from an EMBL/GenBank/DDBJ whole genome shotgun (WGS) entry which is preliminary data.</text>
</comment>
<evidence type="ECO:0000256" key="2">
    <source>
        <dbReference type="ARBA" id="ARBA00022741"/>
    </source>
</evidence>
<organism evidence="9 10">
    <name type="scientific">Entomortierella parvispora</name>
    <dbReference type="NCBI Taxonomy" id="205924"/>
    <lineage>
        <taxon>Eukaryota</taxon>
        <taxon>Fungi</taxon>
        <taxon>Fungi incertae sedis</taxon>
        <taxon>Mucoromycota</taxon>
        <taxon>Mortierellomycotina</taxon>
        <taxon>Mortierellomycetes</taxon>
        <taxon>Mortierellales</taxon>
        <taxon>Mortierellaceae</taxon>
        <taxon>Entomortierella</taxon>
    </lineage>
</organism>
<dbReference type="GO" id="GO:0140664">
    <property type="term" value="F:ATP-dependent DNA damage sensor activity"/>
    <property type="evidence" value="ECO:0007669"/>
    <property type="project" value="InterPro"/>
</dbReference>
<dbReference type="GO" id="GO:0045003">
    <property type="term" value="P:double-strand break repair via synthesis-dependent strand annealing"/>
    <property type="evidence" value="ECO:0007669"/>
    <property type="project" value="TreeGrafter"/>
</dbReference>
<dbReference type="PROSITE" id="PS50162">
    <property type="entry name" value="RECA_2"/>
    <property type="match status" value="1"/>
</dbReference>
<evidence type="ECO:0000256" key="7">
    <source>
        <dbReference type="SAM" id="MobiDB-lite"/>
    </source>
</evidence>
<dbReference type="InterPro" id="IPR027417">
    <property type="entry name" value="P-loop_NTPase"/>
</dbReference>
<gene>
    <name evidence="9" type="ORF">EMPS_02507</name>
</gene>
<dbReference type="PANTHER" id="PTHR46487">
    <property type="entry name" value="DNA REPAIR PROTEIN XRCC3"/>
    <property type="match status" value="1"/>
</dbReference>